<keyword evidence="5 9" id="KW-0735">Signal-anchor</keyword>
<dbReference type="PANTHER" id="PTHR12812">
    <property type="entry name" value="HEPARAN SULFATE 6-O-SULFOTRANSFERASE 3"/>
    <property type="match status" value="1"/>
</dbReference>
<reference evidence="10 11" key="1">
    <citation type="journal article" date="2019" name="PLoS Biol.">
        <title>Sex chromosomes control vertical transmission of feminizing Wolbachia symbionts in an isopod.</title>
        <authorList>
            <person name="Becking T."/>
            <person name="Chebbi M.A."/>
            <person name="Giraud I."/>
            <person name="Moumen B."/>
            <person name="Laverre T."/>
            <person name="Caubet Y."/>
            <person name="Peccoud J."/>
            <person name="Gilbert C."/>
            <person name="Cordaux R."/>
        </authorList>
    </citation>
    <scope>NUCLEOTIDE SEQUENCE [LARGE SCALE GENOMIC DNA]</scope>
    <source>
        <strain evidence="10">ANa2</strain>
        <tissue evidence="10">Whole body excluding digestive tract and cuticle</tissue>
    </source>
</reference>
<dbReference type="SUPFAM" id="SSF52540">
    <property type="entry name" value="P-loop containing nucleoside triphosphate hydrolases"/>
    <property type="match status" value="1"/>
</dbReference>
<comment type="catalytic activity">
    <reaction evidence="9">
        <text>alpha-D-glucosaminyl-[heparan sulfate](n) + 3'-phosphoadenylyl sulfate = 6-sulfo-alpha-D-glucosaminyl-[heparan sulfate](n) + adenosine 3',5'-bisphosphate + H(+)</text>
        <dbReference type="Rhea" id="RHEA:56604"/>
        <dbReference type="Rhea" id="RHEA-COMP:9830"/>
        <dbReference type="Rhea" id="RHEA-COMP:14621"/>
        <dbReference type="ChEBI" id="CHEBI:15378"/>
        <dbReference type="ChEBI" id="CHEBI:58339"/>
        <dbReference type="ChEBI" id="CHEBI:58343"/>
        <dbReference type="ChEBI" id="CHEBI:58388"/>
        <dbReference type="ChEBI" id="CHEBI:140604"/>
    </reaction>
</comment>
<dbReference type="Gene3D" id="3.40.50.300">
    <property type="entry name" value="P-loop containing nucleotide triphosphate hydrolases"/>
    <property type="match status" value="1"/>
</dbReference>
<dbReference type="InterPro" id="IPR010635">
    <property type="entry name" value="Heparan_SO4-6-sulfoTrfase"/>
</dbReference>
<evidence type="ECO:0000256" key="7">
    <source>
        <dbReference type="ARBA" id="ARBA00023136"/>
    </source>
</evidence>
<comment type="caution">
    <text evidence="10">The sequence shown here is derived from an EMBL/GenBank/DDBJ whole genome shotgun (WGS) entry which is preliminary data.</text>
</comment>
<evidence type="ECO:0000256" key="5">
    <source>
        <dbReference type="ARBA" id="ARBA00022968"/>
    </source>
</evidence>
<evidence type="ECO:0000256" key="9">
    <source>
        <dbReference type="RuleBase" id="RU364122"/>
    </source>
</evidence>
<keyword evidence="11" id="KW-1185">Reference proteome</keyword>
<organism evidence="10 11">
    <name type="scientific">Armadillidium nasatum</name>
    <dbReference type="NCBI Taxonomy" id="96803"/>
    <lineage>
        <taxon>Eukaryota</taxon>
        <taxon>Metazoa</taxon>
        <taxon>Ecdysozoa</taxon>
        <taxon>Arthropoda</taxon>
        <taxon>Crustacea</taxon>
        <taxon>Multicrustacea</taxon>
        <taxon>Malacostraca</taxon>
        <taxon>Eumalacostraca</taxon>
        <taxon>Peracarida</taxon>
        <taxon>Isopoda</taxon>
        <taxon>Oniscidea</taxon>
        <taxon>Crinocheta</taxon>
        <taxon>Armadillidiidae</taxon>
        <taxon>Armadillidium</taxon>
    </lineage>
</organism>
<evidence type="ECO:0000256" key="6">
    <source>
        <dbReference type="ARBA" id="ARBA00022989"/>
    </source>
</evidence>
<dbReference type="Proteomes" id="UP000326759">
    <property type="component" value="Unassembled WGS sequence"/>
</dbReference>
<evidence type="ECO:0000256" key="2">
    <source>
        <dbReference type="ARBA" id="ARBA00010109"/>
    </source>
</evidence>
<dbReference type="Pfam" id="PF03567">
    <property type="entry name" value="Sulfotransfer_2"/>
    <property type="match status" value="1"/>
</dbReference>
<dbReference type="InterPro" id="IPR005331">
    <property type="entry name" value="Sulfotransferase"/>
</dbReference>
<protein>
    <recommendedName>
        <fullName evidence="9">Heparan-sulfate 6-O-sulfotransferase</fullName>
        <ecNumber evidence="9">2.8.2.-</ecNumber>
    </recommendedName>
</protein>
<dbReference type="GO" id="GO:0017095">
    <property type="term" value="F:heparan sulfate 6-sulfotransferase activity"/>
    <property type="evidence" value="ECO:0007669"/>
    <property type="project" value="TreeGrafter"/>
</dbReference>
<dbReference type="EMBL" id="SEYY01024389">
    <property type="protein sequence ID" value="KAB7494159.1"/>
    <property type="molecule type" value="Genomic_DNA"/>
</dbReference>
<dbReference type="PANTHER" id="PTHR12812:SF0">
    <property type="entry name" value="HEPARAN-SULFATE 6-O-SULFOTRANSFERASE"/>
    <property type="match status" value="1"/>
</dbReference>
<feature type="transmembrane region" description="Helical" evidence="9">
    <location>
        <begin position="63"/>
        <end position="83"/>
    </location>
</feature>
<dbReference type="EC" id="2.8.2.-" evidence="9"/>
<dbReference type="AlphaFoldDB" id="A0A5N5SKM9"/>
<dbReference type="OrthoDB" id="406981at2759"/>
<keyword evidence="7 9" id="KW-0472">Membrane</keyword>
<evidence type="ECO:0000313" key="10">
    <source>
        <dbReference type="EMBL" id="KAB7494159.1"/>
    </source>
</evidence>
<evidence type="ECO:0000256" key="8">
    <source>
        <dbReference type="ARBA" id="ARBA00023180"/>
    </source>
</evidence>
<dbReference type="GO" id="GO:0016020">
    <property type="term" value="C:membrane"/>
    <property type="evidence" value="ECO:0007669"/>
    <property type="project" value="UniProtKB-SubCell"/>
</dbReference>
<name>A0A5N5SKM9_9CRUS</name>
<comment type="function">
    <text evidence="9">6-O-sulfation enzyme which catalyzes the transfer of sulfate from 3'-phosphoadenosine 5'-phosphosulfate (PAPS) to position 6 of the N-sulfoglucosamine residue (GlcNS) of heparan sulfate.</text>
</comment>
<evidence type="ECO:0000256" key="1">
    <source>
        <dbReference type="ARBA" id="ARBA00004606"/>
    </source>
</evidence>
<accession>A0A5N5SKM9</accession>
<evidence type="ECO:0000313" key="11">
    <source>
        <dbReference type="Proteomes" id="UP000326759"/>
    </source>
</evidence>
<keyword evidence="3 9" id="KW-0808">Transferase</keyword>
<keyword evidence="8" id="KW-0325">Glycoprotein</keyword>
<dbReference type="InterPro" id="IPR027417">
    <property type="entry name" value="P-loop_NTPase"/>
</dbReference>
<dbReference type="FunFam" id="3.40.50.300:FF:000347">
    <property type="entry name" value="Heparan-sulfate 6-O-sulfotransferase"/>
    <property type="match status" value="1"/>
</dbReference>
<evidence type="ECO:0000256" key="3">
    <source>
        <dbReference type="ARBA" id="ARBA00022679"/>
    </source>
</evidence>
<proteinExistence type="inferred from homology"/>
<keyword evidence="6 9" id="KW-1133">Transmembrane helix</keyword>
<gene>
    <name evidence="10" type="primary">hs6st3</name>
    <name evidence="10" type="ORF">Anas_00468</name>
</gene>
<comment type="subcellular location">
    <subcellularLocation>
        <location evidence="1 9">Membrane</location>
        <topology evidence="1 9">Single-pass type II membrane protein</topology>
    </subcellularLocation>
</comment>
<sequence length="446" mass="52203">MTLVSSSAQTDEFELLLPDSNEINKTKHNPSKYQSKLGTSLYSLKIIKSQKEAWMSRQTKKCLFLLLSLIGFCFIGLIFFSYYCTGSKSLCEFPSYKTNGFLSQTNSDNIGKPLSTGIYNIPTFDDVVSKDFQFDIEDHDVMVFLHIQKTGGTTFGKHLVKHLELDRECVCHRKYKKRCTCLRPGPNSEETWLFSRYSTGWKCGVHADWTELTSCVDTVMDKIDAASVKRRYFYITFLREPVHRYLSEFRHVQRGATWKSSLHYCKGRTATKKEIPPCYEGVDWSDVTLEEFLLCDSNLAHNRQTRMLSDLTLINCYNHSSMKPEERDATMLASAKANLERMAFFGLTEFQENSQYIFEETFNLKFNIRFEQYNSSYSDEYLHEITPELMEKVRQRNTLDIQLYNFAKELLLKRYKHLKALDTHFKEHFRNMGHAEFSWENIEGEN</sequence>
<keyword evidence="4 9" id="KW-0812">Transmembrane</keyword>
<comment type="similarity">
    <text evidence="2 9">Belongs to the sulfotransferase 6 family.</text>
</comment>
<evidence type="ECO:0000256" key="4">
    <source>
        <dbReference type="ARBA" id="ARBA00022692"/>
    </source>
</evidence>